<keyword evidence="3" id="KW-0597">Phosphoprotein</keyword>
<dbReference type="Gene3D" id="3.30.70.3290">
    <property type="match status" value="1"/>
</dbReference>
<dbReference type="PROSITE" id="PS52019">
    <property type="entry name" value="PKS_MFAS_DH"/>
    <property type="match status" value="1"/>
</dbReference>
<dbReference type="GO" id="GO:0050660">
    <property type="term" value="F:flavin adenine dinucleotide binding"/>
    <property type="evidence" value="ECO:0007669"/>
    <property type="project" value="InterPro"/>
</dbReference>
<dbReference type="GO" id="GO:0031177">
    <property type="term" value="F:phosphopantetheine binding"/>
    <property type="evidence" value="ECO:0007669"/>
    <property type="project" value="InterPro"/>
</dbReference>
<dbReference type="InterPro" id="IPR001227">
    <property type="entry name" value="Ac_transferase_dom_sf"/>
</dbReference>
<sequence>MALDFDYIIVGGGTAGCVLASRLSEYLPDASILLIEAGIEHDPRVKPTLGLTGQAANEIKWNIQSAPQSAVGNKTIDLVQGKVLGGTSGINHQVWSRGAAGDFNRWAAEVGDPRWSWNGQLPFFKNTETFHPGADLQGKDLSALHGFDGPIKVSQTSSCGRPRNYPLKGAIASMYKSAGVSQGEDLNSGNILGFSEATAGSYDGIRQWAGGNYKFGPNVTLWTETHVSKIISQGSRATGVEYLRPDRSTSSSVSAKKEVIVSSGAQGSPKLLLLSGIGPSAELQKHSIQQVVELPVGENYSDHPMMATYWNLEKRGLALGDVEMRSAECDWTSGLPVDWLAFHRHDQDPTIAALAESQLSSNELERFQEQNRAHTESVVLYGHIDFSGKAGPPPPGSNVCVMNILVTPSSRGTVTLKSTNPFDAPVCDPNMLSNELDKQLLWSVTRLTSQGLERTISPEYGLSEYAIDDDLRGDYGDEAMMRRAVRIVRTVNHGSGTCSMGTVVDTECRVKGVEGLRVVDSSVIPLPLCAHYQASVYALAEQDQTEQFLLLYGDQTVEKLPAVRALVEHAQRSPAGRRFLRDACDIIQIEIFSLDTDERAHVGHFDTLLQLAESNAQADQPSEIVATILMNVTRLGEFILYAEEHPNVLGSIEQPTHIVAFCTGEIPAAVAAAARDSIELYNLSIETVRIICRFARNIIRRSVLVDRTNGSWATTIVGVSPGRVQTILDTFHQSQNIAPTRQINIGIMAAGWLTLFGPPITTEQLFNWSKELDGASRIKTDAGGGVHLPNLPELDLDEVVGLSPLLDVPITPKARLWSPYSCEIRNAATLRDLIRQVIPDITQYSLRLSDTIETAVKGLSNGSVKVVCVGYTAHLISLQKSLQRERREATVLQHSSAGSTFFTSPRGGSESIAIVGMSGRFPGSDNIQEYWQSLLDGERHIKEIPKNRFDLSKWYDETGKQKNATMNRSGAFLDRPGYFDNRLFNMSPREALQTDPLHRMFLTVSYEALEMAGYSPEATLATNSNRIATYFGQTSDDWRDIVLTQGVDIYYAPGICRAFAPGRLNYHFKWGGPSYSVDAACASSIATISLACSALLARECDTALAGGGSILDSPAPFAGLSRGGFLSPEKGCETFHDDADGYVRGEGVGVVVLKRLEDAVADNDNILGVIRGSARNYSKGASSITHPSSEAQQRLYRQVLNQNAIDAASVSYVEMHGTGTQAGDSTEMSSVLSTFGQSRSKDNPLVVGAVKANIGHGEAAAGVCALIKTLMMFQKHTIPPQPGMPFKLNHHFPDLEKMNVHIPATAIPLTSASNAAKRRIFLNSFDASGGNSCLLLEEAPLKHSKASDPRNHHVVTFSARTPFSLRAIKEKYLQYIRLNPNTSLADLAYTTTARRMHQSSARSTFTATSIEDFANKLETDLKKEDSPVKKSKGASSGPNVVFAFTGQGSQYAGMAHQLWHDSAVFRRLIDSIQSIATALDLPKFVDLIASQSFDLSKASPIQTQLAIVALEIGLAQLWASWGVQPSLVIGHSLGEYAALCISGVLTVSDTLYLVGKRAMMLVESVAQNEYAMLAINDEVDIIRQRLATDAYNTCEIACINAPKSTVVSGALSEIKIMQKELEEQGYRSTLLHVPFGFHSKQMDPILDSYESCVQGVGISSPRVPIASTLLGDIIQDKSTVSSVYLRRQTRESVNFVGALQAAQVSNFLRDDTLFLEMGPDPVCMSLVRSTLGTIATPRLLPALRRNENNWLTTSNTLAAVHQAGVPVNWPDYHREFTNCLTLLDLPTYVFDEKEFWTSYPDPEQLSGVEQKHLSPPPVPAVQGFPTTTLQRLTQEAFEDGKISVTFESSTSDPHLFEAIMGHAVAGVTICSSSIFSDMALSAARYTCERLQPGRWSEELLTISGLDIQRPIVVLDRKDSHIIQINAKLDAKTEEVYISFQDQVGKPIGSCKISFHDAASWKQNISRILYLVSFRIDVLKEATITGQGHRFLRPVIYRLFSNVVNYGERFQGLEEVFLDSECNDVVGQVRLPDLPSSKSGHFLYSPYLLDAVVHVAGFLVNCGLKYPEDIGFLASSFESWHILKPILPNKTYTSYSHMEESSNGSSLLGDVYVFDGKDLVGSLTGLRFQKMKKIALTRILQSAAPHSSMKIGAGVFRPDLLGSSEKQSSRNKQLARDVDFDTLPSSVEPSAFTTPKPSSSVTSIIGHDEPGVGDKFLAAVAAEVGCEISDLEPDTVFGDLGVDSLMAITVIASIRNDTGVELPGSFFLDNPTVAEATKALRGDSDAGISTPQSSPPNLSPKIRGEEVNGESSVPFEPLETTPSITTDFEVGRATETPLLIDKPAATLLLQGSVASTEPPLFLLADGTGSVSSYIQLPALSGGRRIYGVESPFARDPSAFVDISVGDLADAFIFSIRKVQPVGPYVIGGSSLGAIHAFEVSHRLLNAGETVSELLLIANAAPIPAPAHLRHLEISTEMIEKSGIAYGTGRKKLSTLSARQKQHLTASVRSHVLYEPQAFTETHRPVHTTLIVASKGLGGGTSSPECPLTPWIQANWGSSETLGWDGLVGEIHSIHREDTDSFSLLKYPNITKLGQIINDRVCHA</sequence>
<dbReference type="InterPro" id="IPR016039">
    <property type="entry name" value="Thiolase-like"/>
</dbReference>
<feature type="region of interest" description="Disordered" evidence="7">
    <location>
        <begin position="2280"/>
        <end position="2320"/>
    </location>
</feature>
<reference evidence="11 12" key="1">
    <citation type="submission" date="2015-04" db="EMBL/GenBank/DDBJ databases">
        <authorList>
            <person name="Syromyatnikov M.Y."/>
            <person name="Popov V.N."/>
        </authorList>
    </citation>
    <scope>NUCLEOTIDE SEQUENCE [LARGE SCALE GENOMIC DNA]</scope>
    <source>
        <strain evidence="11">WF-38-12</strain>
    </source>
</reference>
<evidence type="ECO:0000256" key="5">
    <source>
        <dbReference type="PROSITE-ProRule" id="PRU01363"/>
    </source>
</evidence>
<evidence type="ECO:0000313" key="12">
    <source>
        <dbReference type="Proteomes" id="UP000054383"/>
    </source>
</evidence>
<evidence type="ECO:0000256" key="3">
    <source>
        <dbReference type="ARBA" id="ARBA00022553"/>
    </source>
</evidence>
<dbReference type="Gene3D" id="3.30.560.10">
    <property type="entry name" value="Glucose Oxidase, domain 3"/>
    <property type="match status" value="1"/>
</dbReference>
<dbReference type="InterPro" id="IPR016036">
    <property type="entry name" value="Malonyl_transacylase_ACP-bd"/>
</dbReference>
<dbReference type="FunFam" id="1.10.1200.10:FF:000011">
    <property type="entry name" value="Sterigmatocystin biosynthesis polyketide synthase"/>
    <property type="match status" value="1"/>
</dbReference>
<dbReference type="GO" id="GO:0044550">
    <property type="term" value="P:secondary metabolite biosynthetic process"/>
    <property type="evidence" value="ECO:0007669"/>
    <property type="project" value="UniProtKB-ARBA"/>
</dbReference>
<dbReference type="SMART" id="SM00825">
    <property type="entry name" value="PKS_KS"/>
    <property type="match status" value="1"/>
</dbReference>
<dbReference type="InterPro" id="IPR014043">
    <property type="entry name" value="Acyl_transferase_dom"/>
</dbReference>
<dbReference type="SUPFAM" id="SSF54373">
    <property type="entry name" value="FAD-linked reductases, C-terminal domain"/>
    <property type="match status" value="1"/>
</dbReference>
<dbReference type="GO" id="GO:0006633">
    <property type="term" value="P:fatty acid biosynthetic process"/>
    <property type="evidence" value="ECO:0007669"/>
    <property type="project" value="InterPro"/>
</dbReference>
<dbReference type="InterPro" id="IPR036188">
    <property type="entry name" value="FAD/NAD-bd_sf"/>
</dbReference>
<evidence type="ECO:0000256" key="1">
    <source>
        <dbReference type="ARBA" id="ARBA00010790"/>
    </source>
</evidence>
<dbReference type="SUPFAM" id="SSF55048">
    <property type="entry name" value="Probable ACP-binding domain of malonyl-CoA ACP transacylase"/>
    <property type="match status" value="1"/>
</dbReference>
<dbReference type="InterPro" id="IPR016035">
    <property type="entry name" value="Acyl_Trfase/lysoPLipase"/>
</dbReference>
<organism evidence="11 12">
    <name type="scientific">Talaromyces islandicus</name>
    <name type="common">Penicillium islandicum</name>
    <dbReference type="NCBI Taxonomy" id="28573"/>
    <lineage>
        <taxon>Eukaryota</taxon>
        <taxon>Fungi</taxon>
        <taxon>Dikarya</taxon>
        <taxon>Ascomycota</taxon>
        <taxon>Pezizomycotina</taxon>
        <taxon>Eurotiomycetes</taxon>
        <taxon>Eurotiomycetidae</taxon>
        <taxon>Eurotiales</taxon>
        <taxon>Trichocomaceae</taxon>
        <taxon>Talaromyces</taxon>
        <taxon>Talaromyces sect. Islandici</taxon>
    </lineage>
</organism>
<dbReference type="SMART" id="SM00827">
    <property type="entry name" value="PKS_AT"/>
    <property type="match status" value="1"/>
</dbReference>
<dbReference type="InterPro" id="IPR042104">
    <property type="entry name" value="PKS_dehydratase_sf"/>
</dbReference>
<dbReference type="InterPro" id="IPR030918">
    <property type="entry name" value="PT_fungal_PKS"/>
</dbReference>
<dbReference type="Gene3D" id="3.40.50.1820">
    <property type="entry name" value="alpha/beta hydrolase"/>
    <property type="match status" value="1"/>
</dbReference>
<dbReference type="GO" id="GO:0004315">
    <property type="term" value="F:3-oxoacyl-[acyl-carrier-protein] synthase activity"/>
    <property type="evidence" value="ECO:0007669"/>
    <property type="project" value="InterPro"/>
</dbReference>
<dbReference type="Gene3D" id="3.40.366.10">
    <property type="entry name" value="Malonyl-Coenzyme A Acyl Carrier Protein, domain 2"/>
    <property type="match status" value="2"/>
</dbReference>
<feature type="region of interest" description="N-terminal hotdog fold" evidence="5">
    <location>
        <begin position="1830"/>
        <end position="1967"/>
    </location>
</feature>
<dbReference type="Gene3D" id="1.10.1200.10">
    <property type="entry name" value="ACP-like"/>
    <property type="match status" value="1"/>
</dbReference>
<dbReference type="PROSITE" id="PS50075">
    <property type="entry name" value="CARRIER"/>
    <property type="match status" value="1"/>
</dbReference>
<dbReference type="InterPro" id="IPR006162">
    <property type="entry name" value="Ppantetheine_attach_site"/>
</dbReference>
<dbReference type="PANTHER" id="PTHR43775">
    <property type="entry name" value="FATTY ACID SYNTHASE"/>
    <property type="match status" value="1"/>
</dbReference>
<dbReference type="PANTHER" id="PTHR43775:SF37">
    <property type="entry name" value="SI:DKEY-61P9.11"/>
    <property type="match status" value="1"/>
</dbReference>
<comment type="similarity">
    <text evidence="1 6">Belongs to the GMC oxidoreductase family.</text>
</comment>
<dbReference type="SUPFAM" id="SSF53901">
    <property type="entry name" value="Thiolase-like"/>
    <property type="match status" value="1"/>
</dbReference>
<dbReference type="GO" id="GO:0016614">
    <property type="term" value="F:oxidoreductase activity, acting on CH-OH group of donors"/>
    <property type="evidence" value="ECO:0007669"/>
    <property type="project" value="InterPro"/>
</dbReference>
<accession>A0A0U1MAU0</accession>
<dbReference type="InterPro" id="IPR000172">
    <property type="entry name" value="GMC_OxRdtase_N"/>
</dbReference>
<dbReference type="InterPro" id="IPR014030">
    <property type="entry name" value="Ketoacyl_synth_N"/>
</dbReference>
<feature type="domain" description="Ketosynthase family 3 (KS3)" evidence="9">
    <location>
        <begin position="909"/>
        <end position="1338"/>
    </location>
</feature>
<dbReference type="Proteomes" id="UP000054383">
    <property type="component" value="Unassembled WGS sequence"/>
</dbReference>
<evidence type="ECO:0000256" key="7">
    <source>
        <dbReference type="SAM" id="MobiDB-lite"/>
    </source>
</evidence>
<feature type="domain" description="Carrier" evidence="8">
    <location>
        <begin position="2206"/>
        <end position="2283"/>
    </location>
</feature>
<name>A0A0U1MAU0_TALIS</name>
<dbReference type="InterPro" id="IPR007867">
    <property type="entry name" value="GMC_OxRtase_C"/>
</dbReference>
<keyword evidence="6" id="KW-0274">FAD</keyword>
<dbReference type="Pfam" id="PF00975">
    <property type="entry name" value="Thioesterase"/>
    <property type="match status" value="1"/>
</dbReference>
<evidence type="ECO:0000259" key="9">
    <source>
        <dbReference type="PROSITE" id="PS52004"/>
    </source>
</evidence>
<feature type="active site" description="Proton donor; for dehydratase activity" evidence="5">
    <location>
        <position position="2049"/>
    </location>
</feature>
<evidence type="ECO:0000259" key="8">
    <source>
        <dbReference type="PROSITE" id="PS50075"/>
    </source>
</evidence>
<protein>
    <submittedName>
        <fullName evidence="11">Conidial yellow pigment biosynthesis polyketide synthase</fullName>
    </submittedName>
</protein>
<dbReference type="InterPro" id="IPR036736">
    <property type="entry name" value="ACP-like_sf"/>
</dbReference>
<evidence type="ECO:0000256" key="6">
    <source>
        <dbReference type="RuleBase" id="RU003968"/>
    </source>
</evidence>
<keyword evidence="2" id="KW-0596">Phosphopantetheine</keyword>
<feature type="active site" description="Proton acceptor; for dehydratase activity" evidence="5">
    <location>
        <position position="1862"/>
    </location>
</feature>
<dbReference type="Pfam" id="PF02801">
    <property type="entry name" value="Ketoacyl-synt_C"/>
    <property type="match status" value="1"/>
</dbReference>
<dbReference type="STRING" id="28573.A0A0U1MAU0"/>
<gene>
    <name evidence="11" type="ORF">PISL3812_09739</name>
</gene>
<dbReference type="InterPro" id="IPR020806">
    <property type="entry name" value="PKS_PP-bd"/>
</dbReference>
<dbReference type="PROSITE" id="PS00624">
    <property type="entry name" value="GMC_OXRED_2"/>
    <property type="match status" value="1"/>
</dbReference>
<dbReference type="InterPro" id="IPR032088">
    <property type="entry name" value="SAT"/>
</dbReference>
<keyword evidence="4" id="KW-0808">Transferase</keyword>
<dbReference type="InterPro" id="IPR020841">
    <property type="entry name" value="PKS_Beta-ketoAc_synthase_dom"/>
</dbReference>
<feature type="region of interest" description="C-terminal hotdog fold" evidence="5">
    <location>
        <begin position="1987"/>
        <end position="2136"/>
    </location>
</feature>
<dbReference type="InterPro" id="IPR009081">
    <property type="entry name" value="PP-bd_ACP"/>
</dbReference>
<dbReference type="PROSITE" id="PS00606">
    <property type="entry name" value="KS3_1"/>
    <property type="match status" value="1"/>
</dbReference>
<dbReference type="InterPro" id="IPR050091">
    <property type="entry name" value="PKS_NRPS_Biosynth_Enz"/>
</dbReference>
<dbReference type="PROSITE" id="PS00623">
    <property type="entry name" value="GMC_OXRED_1"/>
    <property type="match status" value="1"/>
</dbReference>
<dbReference type="Pfam" id="PF22621">
    <property type="entry name" value="CurL-like_PKS_C"/>
    <property type="match status" value="1"/>
</dbReference>
<dbReference type="SUPFAM" id="SSF51905">
    <property type="entry name" value="FAD/NAD(P)-binding domain"/>
    <property type="match status" value="1"/>
</dbReference>
<feature type="domain" description="PKS/mFAS DH" evidence="10">
    <location>
        <begin position="1830"/>
        <end position="2136"/>
    </location>
</feature>
<dbReference type="Pfam" id="PF00550">
    <property type="entry name" value="PP-binding"/>
    <property type="match status" value="1"/>
</dbReference>
<dbReference type="NCBIfam" id="TIGR04532">
    <property type="entry name" value="PT_fungal_PKS"/>
    <property type="match status" value="1"/>
</dbReference>
<dbReference type="SUPFAM" id="SSF47336">
    <property type="entry name" value="ACP-like"/>
    <property type="match status" value="1"/>
</dbReference>
<dbReference type="InterPro" id="IPR049900">
    <property type="entry name" value="PKS_mFAS_DH"/>
</dbReference>
<proteinExistence type="inferred from homology"/>
<dbReference type="Pfam" id="PF16073">
    <property type="entry name" value="SAT"/>
    <property type="match status" value="1"/>
</dbReference>
<dbReference type="Pfam" id="PF00698">
    <property type="entry name" value="Acyl_transf_1"/>
    <property type="match status" value="1"/>
</dbReference>
<dbReference type="InterPro" id="IPR049551">
    <property type="entry name" value="PKS_DH_C"/>
</dbReference>
<dbReference type="PROSITE" id="PS00012">
    <property type="entry name" value="PHOSPHOPANTETHEINE"/>
    <property type="match status" value="1"/>
</dbReference>
<dbReference type="SUPFAM" id="SSF52151">
    <property type="entry name" value="FabD/lysophospholipase-like"/>
    <property type="match status" value="1"/>
</dbReference>
<evidence type="ECO:0000256" key="2">
    <source>
        <dbReference type="ARBA" id="ARBA00022450"/>
    </source>
</evidence>
<dbReference type="InterPro" id="IPR014031">
    <property type="entry name" value="Ketoacyl_synth_C"/>
</dbReference>
<dbReference type="Pfam" id="PF00732">
    <property type="entry name" value="GMC_oxred_N"/>
    <property type="match status" value="1"/>
</dbReference>
<evidence type="ECO:0000259" key="10">
    <source>
        <dbReference type="PROSITE" id="PS52019"/>
    </source>
</evidence>
<dbReference type="Pfam" id="PF00109">
    <property type="entry name" value="ketoacyl-synt"/>
    <property type="match status" value="1"/>
</dbReference>
<evidence type="ECO:0000313" key="11">
    <source>
        <dbReference type="EMBL" id="CRG92675.1"/>
    </source>
</evidence>
<dbReference type="PROSITE" id="PS52004">
    <property type="entry name" value="KS3_2"/>
    <property type="match status" value="1"/>
</dbReference>
<dbReference type="Pfam" id="PF14765">
    <property type="entry name" value="PS-DH"/>
    <property type="match status" value="1"/>
</dbReference>
<dbReference type="InterPro" id="IPR001031">
    <property type="entry name" value="Thioesterase"/>
</dbReference>
<evidence type="ECO:0000256" key="4">
    <source>
        <dbReference type="ARBA" id="ARBA00022679"/>
    </source>
</evidence>
<dbReference type="Gene3D" id="3.50.50.60">
    <property type="entry name" value="FAD/NAD(P)-binding domain"/>
    <property type="match status" value="1"/>
</dbReference>
<dbReference type="SUPFAM" id="SSF53474">
    <property type="entry name" value="alpha/beta-Hydrolases"/>
    <property type="match status" value="1"/>
</dbReference>
<dbReference type="EMBL" id="CVMT01000013">
    <property type="protein sequence ID" value="CRG92675.1"/>
    <property type="molecule type" value="Genomic_DNA"/>
</dbReference>
<keyword evidence="6" id="KW-0285">Flavoprotein</keyword>
<dbReference type="CDD" id="cd00833">
    <property type="entry name" value="PKS"/>
    <property type="match status" value="1"/>
</dbReference>
<dbReference type="SMART" id="SM00823">
    <property type="entry name" value="PKS_PP"/>
    <property type="match status" value="1"/>
</dbReference>
<dbReference type="OrthoDB" id="329835at2759"/>
<dbReference type="OMA" id="EMAYHAL"/>
<dbReference type="Gene3D" id="3.10.129.110">
    <property type="entry name" value="Polyketide synthase dehydratase"/>
    <property type="match status" value="1"/>
</dbReference>
<dbReference type="InterPro" id="IPR018201">
    <property type="entry name" value="Ketoacyl_synth_AS"/>
</dbReference>
<dbReference type="InterPro" id="IPR029058">
    <property type="entry name" value="AB_hydrolase_fold"/>
</dbReference>
<keyword evidence="12" id="KW-1185">Reference proteome</keyword>
<dbReference type="Pfam" id="PF05199">
    <property type="entry name" value="GMC_oxred_C"/>
    <property type="match status" value="1"/>
</dbReference>
<dbReference type="Gene3D" id="3.40.47.10">
    <property type="match status" value="1"/>
</dbReference>
<dbReference type="GO" id="GO:0004312">
    <property type="term" value="F:fatty acid synthase activity"/>
    <property type="evidence" value="ECO:0007669"/>
    <property type="project" value="TreeGrafter"/>
</dbReference>